<organism evidence="4 5">
    <name type="scientific">Naumannella halotolerans</name>
    <dbReference type="NCBI Taxonomy" id="993414"/>
    <lineage>
        <taxon>Bacteria</taxon>
        <taxon>Bacillati</taxon>
        <taxon>Actinomycetota</taxon>
        <taxon>Actinomycetes</taxon>
        <taxon>Propionibacteriales</taxon>
        <taxon>Propionibacteriaceae</taxon>
        <taxon>Naumannella</taxon>
    </lineage>
</organism>
<name>A0A4R7J840_9ACTN</name>
<accession>A0A4R7J840</accession>
<feature type="domain" description="Peptidase M16 N-terminal" evidence="2">
    <location>
        <begin position="27"/>
        <end position="173"/>
    </location>
</feature>
<dbReference type="InterPro" id="IPR050361">
    <property type="entry name" value="MPP/UQCRC_Complex"/>
</dbReference>
<dbReference type="AlphaFoldDB" id="A0A4R7J840"/>
<dbReference type="InterPro" id="IPR007863">
    <property type="entry name" value="Peptidase_M16_C"/>
</dbReference>
<dbReference type="Pfam" id="PF00675">
    <property type="entry name" value="Peptidase_M16"/>
    <property type="match status" value="1"/>
</dbReference>
<sequence length="440" mass="47769">MSNPTTPSRQHRAGDIRHSVLPSGIRLVTENMPGAASACIGFFIGTGSRSETVLQHGASHFLEHVLFKGTPTRAPEDISAEIEQVGGDINAYTAKEHTCFHAKVIGSDGPMAVDVLSDMLANSLIRSADLEAEREVILDEIAMHTDDPGEVAHELVSGRLLAGDALERPVIGTHHSIVDMTRRRVLNYWRRHYRPENIVVSVAGVADHDRLIDQLEEFAGQLPGPATGAPIHHTTSSARPAVIPAAVISRSRDFEQSNAVMGFRGVGVLDPRRPALNLLATILGGGMSSRLFVEVRERRGLAYAIDATEGAYSDTGLFAIEWANQSERTAEIVSVVRDQIADLLDGGITAEEVERAKGQVRGQTILGYEGALPRMSRNGSGLLIGDDRTIEEMVEAYEAVGVDELTEVARTYLSVPPVIGIVGQRPNRRKVERLLRRWPG</sequence>
<comment type="caution">
    <text evidence="4">The sequence shown here is derived from an EMBL/GenBank/DDBJ whole genome shotgun (WGS) entry which is preliminary data.</text>
</comment>
<dbReference type="SUPFAM" id="SSF63411">
    <property type="entry name" value="LuxS/MPP-like metallohydrolase"/>
    <property type="match status" value="2"/>
</dbReference>
<evidence type="ECO:0000313" key="4">
    <source>
        <dbReference type="EMBL" id="TDT32936.1"/>
    </source>
</evidence>
<evidence type="ECO:0000313" key="5">
    <source>
        <dbReference type="Proteomes" id="UP000295371"/>
    </source>
</evidence>
<dbReference type="Pfam" id="PF05193">
    <property type="entry name" value="Peptidase_M16_C"/>
    <property type="match status" value="1"/>
</dbReference>
<proteinExistence type="inferred from homology"/>
<protein>
    <submittedName>
        <fullName evidence="4">Putative Zn-dependent peptidase</fullName>
    </submittedName>
</protein>
<dbReference type="Gene3D" id="3.30.830.10">
    <property type="entry name" value="Metalloenzyme, LuxS/M16 peptidase-like"/>
    <property type="match status" value="2"/>
</dbReference>
<evidence type="ECO:0000259" key="2">
    <source>
        <dbReference type="Pfam" id="PF00675"/>
    </source>
</evidence>
<keyword evidence="5" id="KW-1185">Reference proteome</keyword>
<comment type="similarity">
    <text evidence="1">Belongs to the peptidase M16 family.</text>
</comment>
<gene>
    <name evidence="4" type="ORF">CLV29_0527</name>
</gene>
<feature type="domain" description="Peptidase M16 C-terminal" evidence="3">
    <location>
        <begin position="180"/>
        <end position="359"/>
    </location>
</feature>
<evidence type="ECO:0000256" key="1">
    <source>
        <dbReference type="ARBA" id="ARBA00007261"/>
    </source>
</evidence>
<evidence type="ECO:0000259" key="3">
    <source>
        <dbReference type="Pfam" id="PF05193"/>
    </source>
</evidence>
<dbReference type="PANTHER" id="PTHR11851">
    <property type="entry name" value="METALLOPROTEASE"/>
    <property type="match status" value="1"/>
</dbReference>
<dbReference type="Proteomes" id="UP000295371">
    <property type="component" value="Unassembled WGS sequence"/>
</dbReference>
<reference evidence="4 5" key="1">
    <citation type="submission" date="2019-03" db="EMBL/GenBank/DDBJ databases">
        <title>Genomic Encyclopedia of Archaeal and Bacterial Type Strains, Phase II (KMG-II): from individual species to whole genera.</title>
        <authorList>
            <person name="Goeker M."/>
        </authorList>
    </citation>
    <scope>NUCLEOTIDE SEQUENCE [LARGE SCALE GENOMIC DNA]</scope>
    <source>
        <strain evidence="4 5">DSM 24323</strain>
    </source>
</reference>
<dbReference type="InterPro" id="IPR011249">
    <property type="entry name" value="Metalloenz_LuxS/M16"/>
</dbReference>
<dbReference type="EMBL" id="SOAW01000001">
    <property type="protein sequence ID" value="TDT32936.1"/>
    <property type="molecule type" value="Genomic_DNA"/>
</dbReference>
<dbReference type="PANTHER" id="PTHR11851:SF49">
    <property type="entry name" value="MITOCHONDRIAL-PROCESSING PEPTIDASE SUBUNIT ALPHA"/>
    <property type="match status" value="1"/>
</dbReference>
<dbReference type="GO" id="GO:0046872">
    <property type="term" value="F:metal ion binding"/>
    <property type="evidence" value="ECO:0007669"/>
    <property type="project" value="InterPro"/>
</dbReference>
<dbReference type="InterPro" id="IPR011765">
    <property type="entry name" value="Pept_M16_N"/>
</dbReference>